<evidence type="ECO:0000256" key="2">
    <source>
        <dbReference type="ARBA" id="ARBA00022448"/>
    </source>
</evidence>
<evidence type="ECO:0000256" key="8">
    <source>
        <dbReference type="ARBA" id="ARBA00037998"/>
    </source>
</evidence>
<name>X1C235_9ZZZZ</name>
<dbReference type="EMBL" id="BART01018822">
    <property type="protein sequence ID" value="GAG78441.1"/>
    <property type="molecule type" value="Genomic_DNA"/>
</dbReference>
<dbReference type="PANTHER" id="PTHR11795">
    <property type="entry name" value="BRANCHED-CHAIN AMINO ACID TRANSPORT SYSTEM PERMEASE PROTEIN LIVH"/>
    <property type="match status" value="1"/>
</dbReference>
<keyword evidence="5" id="KW-0029">Amino-acid transport</keyword>
<protein>
    <recommendedName>
        <fullName evidence="11">Branched-chain amino acid ABC transporter permease</fullName>
    </recommendedName>
</protein>
<evidence type="ECO:0000256" key="4">
    <source>
        <dbReference type="ARBA" id="ARBA00022692"/>
    </source>
</evidence>
<evidence type="ECO:0000256" key="1">
    <source>
        <dbReference type="ARBA" id="ARBA00004651"/>
    </source>
</evidence>
<keyword evidence="4 9" id="KW-0812">Transmembrane</keyword>
<organism evidence="10">
    <name type="scientific">marine sediment metagenome</name>
    <dbReference type="NCBI Taxonomy" id="412755"/>
    <lineage>
        <taxon>unclassified sequences</taxon>
        <taxon>metagenomes</taxon>
        <taxon>ecological metagenomes</taxon>
    </lineage>
</organism>
<comment type="caution">
    <text evidence="10">The sequence shown here is derived from an EMBL/GenBank/DDBJ whole genome shotgun (WGS) entry which is preliminary data.</text>
</comment>
<accession>X1C235</accession>
<comment type="subcellular location">
    <subcellularLocation>
        <location evidence="1">Cell membrane</location>
        <topology evidence="1">Multi-pass membrane protein</topology>
    </subcellularLocation>
</comment>
<feature type="transmembrane region" description="Helical" evidence="9">
    <location>
        <begin position="188"/>
        <end position="209"/>
    </location>
</feature>
<feature type="transmembrane region" description="Helical" evidence="9">
    <location>
        <begin position="94"/>
        <end position="115"/>
    </location>
</feature>
<dbReference type="PANTHER" id="PTHR11795:SF449">
    <property type="entry name" value="BRANCHED-CHAIN AMINO ACID TRANSPORT PERMEASE PROTEIN LIVH-RELATED"/>
    <property type="match status" value="1"/>
</dbReference>
<feature type="non-terminal residue" evidence="10">
    <location>
        <position position="247"/>
    </location>
</feature>
<proteinExistence type="inferred from homology"/>
<dbReference type="AlphaFoldDB" id="X1C235"/>
<dbReference type="InterPro" id="IPR001851">
    <property type="entry name" value="ABC_transp_permease"/>
</dbReference>
<feature type="transmembrane region" description="Helical" evidence="9">
    <location>
        <begin position="138"/>
        <end position="159"/>
    </location>
</feature>
<dbReference type="InterPro" id="IPR052157">
    <property type="entry name" value="BCAA_transport_permease"/>
</dbReference>
<reference evidence="10" key="1">
    <citation type="journal article" date="2014" name="Front. Microbiol.">
        <title>High frequency of phylogenetically diverse reductive dehalogenase-homologous genes in deep subseafloor sedimentary metagenomes.</title>
        <authorList>
            <person name="Kawai M."/>
            <person name="Futagami T."/>
            <person name="Toyoda A."/>
            <person name="Takaki Y."/>
            <person name="Nishi S."/>
            <person name="Hori S."/>
            <person name="Arai W."/>
            <person name="Tsubouchi T."/>
            <person name="Morono Y."/>
            <person name="Uchiyama I."/>
            <person name="Ito T."/>
            <person name="Fujiyama A."/>
            <person name="Inagaki F."/>
            <person name="Takami H."/>
        </authorList>
    </citation>
    <scope>NUCLEOTIDE SEQUENCE</scope>
    <source>
        <strain evidence="10">Expedition CK06-06</strain>
    </source>
</reference>
<evidence type="ECO:0000256" key="9">
    <source>
        <dbReference type="SAM" id="Phobius"/>
    </source>
</evidence>
<evidence type="ECO:0000256" key="5">
    <source>
        <dbReference type="ARBA" id="ARBA00022970"/>
    </source>
</evidence>
<comment type="similarity">
    <text evidence="8">Belongs to the binding-protein-dependent transport system permease family. LivHM subfamily.</text>
</comment>
<dbReference type="GO" id="GO:0022857">
    <property type="term" value="F:transmembrane transporter activity"/>
    <property type="evidence" value="ECO:0007669"/>
    <property type="project" value="InterPro"/>
</dbReference>
<dbReference type="Pfam" id="PF02653">
    <property type="entry name" value="BPD_transp_2"/>
    <property type="match status" value="1"/>
</dbReference>
<feature type="transmembrane region" description="Helical" evidence="9">
    <location>
        <begin position="221"/>
        <end position="246"/>
    </location>
</feature>
<evidence type="ECO:0000256" key="6">
    <source>
        <dbReference type="ARBA" id="ARBA00022989"/>
    </source>
</evidence>
<dbReference type="GO" id="GO:0006865">
    <property type="term" value="P:amino acid transport"/>
    <property type="evidence" value="ECO:0007669"/>
    <property type="project" value="UniProtKB-KW"/>
</dbReference>
<keyword evidence="6 9" id="KW-1133">Transmembrane helix</keyword>
<dbReference type="GO" id="GO:0005886">
    <property type="term" value="C:plasma membrane"/>
    <property type="evidence" value="ECO:0007669"/>
    <property type="project" value="UniProtKB-SubCell"/>
</dbReference>
<gene>
    <name evidence="10" type="ORF">S01H4_35401</name>
</gene>
<feature type="transmembrane region" description="Helical" evidence="9">
    <location>
        <begin position="39"/>
        <end position="55"/>
    </location>
</feature>
<keyword evidence="2" id="KW-0813">Transport</keyword>
<evidence type="ECO:0000313" key="10">
    <source>
        <dbReference type="EMBL" id="GAG78441.1"/>
    </source>
</evidence>
<keyword evidence="7 9" id="KW-0472">Membrane</keyword>
<keyword evidence="3" id="KW-1003">Cell membrane</keyword>
<dbReference type="CDD" id="cd06582">
    <property type="entry name" value="TM_PBP1_LivH_like"/>
    <property type="match status" value="1"/>
</dbReference>
<feature type="transmembrane region" description="Helical" evidence="9">
    <location>
        <begin position="61"/>
        <end position="85"/>
    </location>
</feature>
<sequence length="247" mass="26693">MIEDFLNFLILGSIQGSVYALLALGFSLVYGVGGVLNQAHGAFYLITMYIFFWFYRNLAGIGLVVGIIVGLIAVTVIAGLVYIVFIKPLKESHVGVVIVTFAFAFFMEQVVKVLVDSLYHDMPPLIPGFIEFFGVNVYYHYILVVVSSLSLLTFIIIVINKSKIGKSIRAVAQDAEAAELMGINVDRILAYTLMISGFLAGVAAILYVPMDIVAPHIGWSILINSFSVVVLGGLGSLSGSILGAFII</sequence>
<evidence type="ECO:0000256" key="3">
    <source>
        <dbReference type="ARBA" id="ARBA00022475"/>
    </source>
</evidence>
<evidence type="ECO:0000256" key="7">
    <source>
        <dbReference type="ARBA" id="ARBA00023136"/>
    </source>
</evidence>
<feature type="transmembrane region" description="Helical" evidence="9">
    <location>
        <begin position="6"/>
        <end position="32"/>
    </location>
</feature>
<evidence type="ECO:0008006" key="11">
    <source>
        <dbReference type="Google" id="ProtNLM"/>
    </source>
</evidence>